<gene>
    <name evidence="1" type="ORF">BHY_0644</name>
</gene>
<proteinExistence type="predicted"/>
<protein>
    <submittedName>
        <fullName evidence="1">Uncharacterized protein</fullName>
    </submittedName>
</protein>
<evidence type="ECO:0000313" key="1">
    <source>
        <dbReference type="EMBL" id="AHH03595.1"/>
    </source>
</evidence>
<dbReference type="Proteomes" id="UP000019269">
    <property type="component" value="Chromosome"/>
</dbReference>
<reference evidence="1" key="1">
    <citation type="submission" date="2013-02" db="EMBL/GenBank/DDBJ databases">
        <title>Comparative genomics of Borrelia species.</title>
        <authorList>
            <person name="Schwan T.G."/>
            <person name="Raffel S.J."/>
            <person name="Porcella S.F."/>
        </authorList>
    </citation>
    <scope>NUCLEOTIDE SEQUENCE [LARGE SCALE GENOMIC DNA]</scope>
    <source>
        <strain evidence="1">YOR</strain>
    </source>
</reference>
<sequence length="56" mass="6890">MNMSDNYIHYGYKEDYDDDLLTDEYFDLVLFKYKSLTNSNYSLNYRITLEENINDR</sequence>
<accession>A0ABN4C3Q3</accession>
<dbReference type="EMBL" id="CP004146">
    <property type="protein sequence ID" value="AHH03595.1"/>
    <property type="molecule type" value="Genomic_DNA"/>
</dbReference>
<organism evidence="1 2">
    <name type="scientific">Borrelia nietonii YOR</name>
    <dbReference type="NCBI Taxonomy" id="1293576"/>
    <lineage>
        <taxon>Bacteria</taxon>
        <taxon>Pseudomonadati</taxon>
        <taxon>Spirochaetota</taxon>
        <taxon>Spirochaetia</taxon>
        <taxon>Spirochaetales</taxon>
        <taxon>Borreliaceae</taxon>
        <taxon>Borrelia</taxon>
        <taxon>Borrelia nietonii</taxon>
    </lineage>
</organism>
<evidence type="ECO:0000313" key="2">
    <source>
        <dbReference type="Proteomes" id="UP000019269"/>
    </source>
</evidence>
<keyword evidence="2" id="KW-1185">Reference proteome</keyword>
<name>A0ABN4C3Q3_9SPIR</name>